<feature type="transmembrane region" description="Helical" evidence="2">
    <location>
        <begin position="101"/>
        <end position="123"/>
    </location>
</feature>
<keyword evidence="2" id="KW-1133">Transmembrane helix</keyword>
<gene>
    <name evidence="3" type="ORF">J3D65DRAFT_226174</name>
</gene>
<reference evidence="3 4" key="1">
    <citation type="submission" date="2024-04" db="EMBL/GenBank/DDBJ databases">
        <title>Phyllosticta paracitricarpa is synonymous to the EU quarantine fungus P. citricarpa based on phylogenomic analyses.</title>
        <authorList>
            <consortium name="Lawrence Berkeley National Laboratory"/>
            <person name="Van ingen-buijs V.A."/>
            <person name="Van westerhoven A.C."/>
            <person name="Haridas S."/>
            <person name="Skiadas P."/>
            <person name="Martin F."/>
            <person name="Groenewald J.Z."/>
            <person name="Crous P.W."/>
            <person name="Seidl M.F."/>
        </authorList>
    </citation>
    <scope>NUCLEOTIDE SEQUENCE [LARGE SCALE GENOMIC DNA]</scope>
    <source>
        <strain evidence="3 4">CPC 17464</strain>
    </source>
</reference>
<name>A0ABR1M6Y2_9PEZI</name>
<evidence type="ECO:0000256" key="2">
    <source>
        <dbReference type="SAM" id="Phobius"/>
    </source>
</evidence>
<keyword evidence="2" id="KW-0812">Transmembrane</keyword>
<keyword evidence="2" id="KW-0472">Membrane</keyword>
<dbReference type="Proteomes" id="UP001360953">
    <property type="component" value="Unassembled WGS sequence"/>
</dbReference>
<dbReference type="GeneID" id="92027534"/>
<proteinExistence type="predicted"/>
<organism evidence="3 4">
    <name type="scientific">Phyllosticta citribraziliensis</name>
    <dbReference type="NCBI Taxonomy" id="989973"/>
    <lineage>
        <taxon>Eukaryota</taxon>
        <taxon>Fungi</taxon>
        <taxon>Dikarya</taxon>
        <taxon>Ascomycota</taxon>
        <taxon>Pezizomycotina</taxon>
        <taxon>Dothideomycetes</taxon>
        <taxon>Dothideomycetes incertae sedis</taxon>
        <taxon>Botryosphaeriales</taxon>
        <taxon>Phyllostictaceae</taxon>
        <taxon>Phyllosticta</taxon>
    </lineage>
</organism>
<dbReference type="RefSeq" id="XP_066658997.1">
    <property type="nucleotide sequence ID" value="XM_066794628.1"/>
</dbReference>
<accession>A0ABR1M6Y2</accession>
<evidence type="ECO:0000256" key="1">
    <source>
        <dbReference type="SAM" id="MobiDB-lite"/>
    </source>
</evidence>
<feature type="compositionally biased region" description="Basic residues" evidence="1">
    <location>
        <begin position="156"/>
        <end position="167"/>
    </location>
</feature>
<sequence>MHGRGEVLDILSDAALLAGTSTNTIRSGFLGELVCRHLPFFLFSPFLFPPPRLRLSVLSLNLLRTGEFYLLYDHPFAPHPPPSISSSPSPSSFLHLRHQHYLFFFFFFLRGFTLLLLGSAVLFTKCSTATSEAARQASKSAAKCRRGRSVRADRRSYKKGKTRRQAGHRLGGTKNLSE</sequence>
<keyword evidence="4" id="KW-1185">Reference proteome</keyword>
<comment type="caution">
    <text evidence="3">The sequence shown here is derived from an EMBL/GenBank/DDBJ whole genome shotgun (WGS) entry which is preliminary data.</text>
</comment>
<evidence type="ECO:0000313" key="3">
    <source>
        <dbReference type="EMBL" id="KAK7542704.1"/>
    </source>
</evidence>
<evidence type="ECO:0000313" key="4">
    <source>
        <dbReference type="Proteomes" id="UP001360953"/>
    </source>
</evidence>
<feature type="region of interest" description="Disordered" evidence="1">
    <location>
        <begin position="137"/>
        <end position="178"/>
    </location>
</feature>
<protein>
    <submittedName>
        <fullName evidence="3">Uncharacterized protein</fullName>
    </submittedName>
</protein>
<dbReference type="EMBL" id="JBBPEH010000002">
    <property type="protein sequence ID" value="KAK7542704.1"/>
    <property type="molecule type" value="Genomic_DNA"/>
</dbReference>